<accession>A0AAW5WRT4</accession>
<dbReference type="AlphaFoldDB" id="A0AAW5WRT4"/>
<proteinExistence type="predicted"/>
<name>A0AAW5WRT4_9LACO</name>
<organism evidence="1 2">
    <name type="scientific">Limosilactobacillus vaginalis</name>
    <dbReference type="NCBI Taxonomy" id="1633"/>
    <lineage>
        <taxon>Bacteria</taxon>
        <taxon>Bacillati</taxon>
        <taxon>Bacillota</taxon>
        <taxon>Bacilli</taxon>
        <taxon>Lactobacillales</taxon>
        <taxon>Lactobacillaceae</taxon>
        <taxon>Limosilactobacillus</taxon>
    </lineage>
</organism>
<sequence length="54" mass="5968">MNDSNKKAPHIKINGEAYKMINVLTSNGELIASISAKDVIHDVNYQVQLIKAND</sequence>
<evidence type="ECO:0000313" key="1">
    <source>
        <dbReference type="EMBL" id="MCZ3667416.1"/>
    </source>
</evidence>
<dbReference type="Proteomes" id="UP001212401">
    <property type="component" value="Unassembled WGS sequence"/>
</dbReference>
<dbReference type="RefSeq" id="WP_269295869.1">
    <property type="nucleotide sequence ID" value="NZ_JAKHPH010000006.1"/>
</dbReference>
<gene>
    <name evidence="1" type="ORF">L2724_03835</name>
</gene>
<evidence type="ECO:0000313" key="2">
    <source>
        <dbReference type="Proteomes" id="UP001212401"/>
    </source>
</evidence>
<protein>
    <submittedName>
        <fullName evidence="1">Uncharacterized protein</fullName>
    </submittedName>
</protein>
<comment type="caution">
    <text evidence="1">The sequence shown here is derived from an EMBL/GenBank/DDBJ whole genome shotgun (WGS) entry which is preliminary data.</text>
</comment>
<reference evidence="1" key="1">
    <citation type="submission" date="2022-01" db="EMBL/GenBank/DDBJ databases">
        <title>VMRC isolate genome collection.</title>
        <authorList>
            <person name="France M."/>
            <person name="Rutt L."/>
            <person name="Humphrys M."/>
            <person name="Ravel J."/>
        </authorList>
    </citation>
    <scope>NUCLEOTIDE SEQUENCE</scope>
    <source>
        <strain evidence="1">C0048A1</strain>
    </source>
</reference>
<dbReference type="EMBL" id="JAKHPH010000006">
    <property type="protein sequence ID" value="MCZ3667416.1"/>
    <property type="molecule type" value="Genomic_DNA"/>
</dbReference>